<dbReference type="SUPFAM" id="SSF54762">
    <property type="entry name" value="Signal recognition particle alu RNA binding heterodimer, SRP9/14"/>
    <property type="match status" value="1"/>
</dbReference>
<dbReference type="Gene3D" id="3.30.720.10">
    <property type="entry name" value="Signal recognition particle alu RNA binding heterodimer, srp9/1"/>
    <property type="match status" value="1"/>
</dbReference>
<dbReference type="AlphaFoldDB" id="A0A2S5B1N5"/>
<feature type="compositionally biased region" description="Polar residues" evidence="8">
    <location>
        <begin position="58"/>
        <end position="69"/>
    </location>
</feature>
<keyword evidence="5 7" id="KW-0733">Signal recognition particle</keyword>
<comment type="similarity">
    <text evidence="2 7">Belongs to the SRP14 family.</text>
</comment>
<evidence type="ECO:0000256" key="2">
    <source>
        <dbReference type="ARBA" id="ARBA00010349"/>
    </source>
</evidence>
<evidence type="ECO:0000256" key="4">
    <source>
        <dbReference type="ARBA" id="ARBA00022884"/>
    </source>
</evidence>
<proteinExistence type="inferred from homology"/>
<name>A0A2S5B1N5_9BASI</name>
<keyword evidence="6 7" id="KW-0687">Ribonucleoprotein</keyword>
<dbReference type="InterPro" id="IPR003210">
    <property type="entry name" value="Signal_recog_particle_SRP14"/>
</dbReference>
<dbReference type="OrthoDB" id="2527964at2759"/>
<feature type="region of interest" description="Disordered" evidence="8">
    <location>
        <begin position="37"/>
        <end position="71"/>
    </location>
</feature>
<dbReference type="Proteomes" id="UP000237144">
    <property type="component" value="Unassembled WGS sequence"/>
</dbReference>
<feature type="compositionally biased region" description="Basic and acidic residues" evidence="8">
    <location>
        <begin position="206"/>
        <end position="221"/>
    </location>
</feature>
<comment type="function">
    <text evidence="7">Component of the signal recognition particle (SRP) complex, a ribonucleoprotein complex that mediates the cotranslational targeting of secretory and membrane proteins to the endoplasmic reticulum (ER).</text>
</comment>
<comment type="subunit">
    <text evidence="7">Component of a fungal signal recognition particle (SRP) complex that consists of a 7SL RNA molecule (scR1) and at least six protein subunits: SRP72, SRP68, SRP54, SEC65, SRP21 and SRP14.</text>
</comment>
<evidence type="ECO:0000256" key="3">
    <source>
        <dbReference type="ARBA" id="ARBA00022490"/>
    </source>
</evidence>
<evidence type="ECO:0000256" key="6">
    <source>
        <dbReference type="ARBA" id="ARBA00023274"/>
    </source>
</evidence>
<evidence type="ECO:0000313" key="10">
    <source>
        <dbReference type="Proteomes" id="UP000237144"/>
    </source>
</evidence>
<accession>A0A2S5B1N5</accession>
<organism evidence="9 10">
    <name type="scientific">Rhodotorula taiwanensis</name>
    <dbReference type="NCBI Taxonomy" id="741276"/>
    <lineage>
        <taxon>Eukaryota</taxon>
        <taxon>Fungi</taxon>
        <taxon>Dikarya</taxon>
        <taxon>Basidiomycota</taxon>
        <taxon>Pucciniomycotina</taxon>
        <taxon>Microbotryomycetes</taxon>
        <taxon>Sporidiobolales</taxon>
        <taxon>Sporidiobolaceae</taxon>
        <taxon>Rhodotorula</taxon>
    </lineage>
</organism>
<keyword evidence="4 7" id="KW-0694">RNA-binding</keyword>
<evidence type="ECO:0000256" key="7">
    <source>
        <dbReference type="RuleBase" id="RU368100"/>
    </source>
</evidence>
<protein>
    <recommendedName>
        <fullName evidence="7">Signal recognition particle subunit SRP14</fullName>
    </recommendedName>
    <alternativeName>
        <fullName evidence="7">Signal recognition particle 14 kDa protein</fullName>
    </alternativeName>
</protein>
<feature type="compositionally biased region" description="Low complexity" evidence="8">
    <location>
        <begin position="153"/>
        <end position="177"/>
    </location>
</feature>
<keyword evidence="10" id="KW-1185">Reference proteome</keyword>
<dbReference type="STRING" id="741276.A0A2S5B1N5"/>
<dbReference type="GO" id="GO:0008312">
    <property type="term" value="F:7S RNA binding"/>
    <property type="evidence" value="ECO:0007669"/>
    <property type="project" value="UniProtKB-UniRule"/>
</dbReference>
<feature type="compositionally biased region" description="Polar residues" evidence="8">
    <location>
        <begin position="37"/>
        <end position="47"/>
    </location>
</feature>
<dbReference type="PANTHER" id="PTHR12013">
    <property type="entry name" value="SIGNAL RECOGNITION PARTICLE 14 KD PROTEIN"/>
    <property type="match status" value="1"/>
</dbReference>
<keyword evidence="3 7" id="KW-0963">Cytoplasm</keyword>
<evidence type="ECO:0000256" key="8">
    <source>
        <dbReference type="SAM" id="MobiDB-lite"/>
    </source>
</evidence>
<dbReference type="GO" id="GO:0030942">
    <property type="term" value="F:endoplasmic reticulum signal peptide binding"/>
    <property type="evidence" value="ECO:0007669"/>
    <property type="project" value="UniProtKB-UniRule"/>
</dbReference>
<evidence type="ECO:0000256" key="5">
    <source>
        <dbReference type="ARBA" id="ARBA00023135"/>
    </source>
</evidence>
<dbReference type="EMBL" id="PJQD01000107">
    <property type="protein sequence ID" value="POY70670.1"/>
    <property type="molecule type" value="Genomic_DNA"/>
</dbReference>
<feature type="compositionally biased region" description="Basic residues" evidence="8">
    <location>
        <begin position="195"/>
        <end position="205"/>
    </location>
</feature>
<dbReference type="GO" id="GO:0005786">
    <property type="term" value="C:signal recognition particle, endoplasmic reticulum targeting"/>
    <property type="evidence" value="ECO:0007669"/>
    <property type="project" value="UniProtKB-UniRule"/>
</dbReference>
<reference evidence="9 10" key="1">
    <citation type="journal article" date="2018" name="Front. Microbiol.">
        <title>Prospects for Fungal Bioremediation of Acidic Radioactive Waste Sites: Characterization and Genome Sequence of Rhodotorula taiwanensis MD1149.</title>
        <authorList>
            <person name="Tkavc R."/>
            <person name="Matrosova V.Y."/>
            <person name="Grichenko O.E."/>
            <person name="Gostincar C."/>
            <person name="Volpe R.P."/>
            <person name="Klimenkova P."/>
            <person name="Gaidamakova E.K."/>
            <person name="Zhou C.E."/>
            <person name="Stewart B.J."/>
            <person name="Lyman M.G."/>
            <person name="Malfatti S.A."/>
            <person name="Rubinfeld B."/>
            <person name="Courtot M."/>
            <person name="Singh J."/>
            <person name="Dalgard C.L."/>
            <person name="Hamilton T."/>
            <person name="Frey K.G."/>
            <person name="Gunde-Cimerman N."/>
            <person name="Dugan L."/>
            <person name="Daly M.J."/>
        </authorList>
    </citation>
    <scope>NUCLEOTIDE SEQUENCE [LARGE SCALE GENOMIC DNA]</scope>
    <source>
        <strain evidence="9 10">MD1149</strain>
    </source>
</reference>
<comment type="caution">
    <text evidence="9">The sequence shown here is derived from an EMBL/GenBank/DDBJ whole genome shotgun (WGS) entry which is preliminary data.</text>
</comment>
<dbReference type="InterPro" id="IPR009018">
    <property type="entry name" value="Signal_recog_particle_SRP9/14"/>
</dbReference>
<gene>
    <name evidence="9" type="ORF">BMF94_6321</name>
</gene>
<comment type="subcellular location">
    <subcellularLocation>
        <location evidence="1 7">Cytoplasm</location>
    </subcellularLocation>
</comment>
<dbReference type="GO" id="GO:0006614">
    <property type="term" value="P:SRP-dependent cotranslational protein targeting to membrane"/>
    <property type="evidence" value="ECO:0007669"/>
    <property type="project" value="UniProtKB-UniRule"/>
</dbReference>
<evidence type="ECO:0000256" key="1">
    <source>
        <dbReference type="ARBA" id="ARBA00004496"/>
    </source>
</evidence>
<evidence type="ECO:0000313" key="9">
    <source>
        <dbReference type="EMBL" id="POY70670.1"/>
    </source>
</evidence>
<feature type="region of interest" description="Disordered" evidence="8">
    <location>
        <begin position="139"/>
        <end position="221"/>
    </location>
</feature>
<dbReference type="Pfam" id="PF02290">
    <property type="entry name" value="SRP14"/>
    <property type="match status" value="1"/>
</dbReference>
<sequence>MHLSNSEFLDQLAALFAQRKEAGSVFLTQKRLTYDAETSTSSVNAKQAGQDAEMSDAVASSSSPANPTDAQEWPLLIRATDGKSKKDTKVKLSTTVQSDDVESFLAAYSNVLKSTFSAGLRPKRRKGDLAKQRAAKLAKRQAAKAKAKGGDAAGSTTKATSTPSATAAASSAAAGTGFVPRLPKVVGPRRGNGVQKRRRLIKRREKAVERAKASRTRVAAE</sequence>